<dbReference type="EMBL" id="JARQZJ010000121">
    <property type="protein sequence ID" value="KAK9887907.1"/>
    <property type="molecule type" value="Genomic_DNA"/>
</dbReference>
<comment type="caution">
    <text evidence="2">The sequence shown here is derived from an EMBL/GenBank/DDBJ whole genome shotgun (WGS) entry which is preliminary data.</text>
</comment>
<accession>A0AAW1UWV0</accession>
<name>A0AAW1UWV0_9CUCU</name>
<gene>
    <name evidence="2" type="ORF">WA026_000210</name>
</gene>
<feature type="compositionally biased region" description="Basic and acidic residues" evidence="1">
    <location>
        <begin position="247"/>
        <end position="259"/>
    </location>
</feature>
<sequence>MEEYAVMGMAPQSLRKKSNKKETTRSLPITISNSNQNSSNGPTYGRMYNDNSPKMQLPLTNTTSGYGSSLPRTRKNSSRRDSRDSSSSSVTTPSNSSTIFPLSLNSPSSPVKPLKTPDKPTPGLLNNLYKIIRKKNNGDSQQEDYAVMDFQKNNGKSATHSVDYVNCDFSNGRSSHEGDYADMQPGRASTNPDSNAFNLMTLTEASSRGFKPISEASDSTASPPLSSSTSTLPPVSPAGIRAGESTKATETDQTSKRPDNLNNEASNSKSVSRPGSASSDLCSSTSTLVGSRPDSVNSDSIRPASASLHYASLDLQVIDDDGDSRSPRTVRNNSNDSNQEVTFTYAEIDFNKSEGLLKGVRH</sequence>
<feature type="region of interest" description="Disordered" evidence="1">
    <location>
        <begin position="175"/>
        <end position="195"/>
    </location>
</feature>
<dbReference type="AlphaFoldDB" id="A0AAW1UWV0"/>
<feature type="region of interest" description="Disordered" evidence="1">
    <location>
        <begin position="1"/>
        <end position="123"/>
    </location>
</feature>
<feature type="compositionally biased region" description="Polar residues" evidence="1">
    <location>
        <begin position="99"/>
        <end position="109"/>
    </location>
</feature>
<feature type="compositionally biased region" description="Low complexity" evidence="1">
    <location>
        <begin position="276"/>
        <end position="288"/>
    </location>
</feature>
<feature type="compositionally biased region" description="Polar residues" evidence="1">
    <location>
        <begin position="260"/>
        <end position="275"/>
    </location>
</feature>
<organism evidence="2 3">
    <name type="scientific">Henosepilachna vigintioctopunctata</name>
    <dbReference type="NCBI Taxonomy" id="420089"/>
    <lineage>
        <taxon>Eukaryota</taxon>
        <taxon>Metazoa</taxon>
        <taxon>Ecdysozoa</taxon>
        <taxon>Arthropoda</taxon>
        <taxon>Hexapoda</taxon>
        <taxon>Insecta</taxon>
        <taxon>Pterygota</taxon>
        <taxon>Neoptera</taxon>
        <taxon>Endopterygota</taxon>
        <taxon>Coleoptera</taxon>
        <taxon>Polyphaga</taxon>
        <taxon>Cucujiformia</taxon>
        <taxon>Coccinelloidea</taxon>
        <taxon>Coccinellidae</taxon>
        <taxon>Epilachninae</taxon>
        <taxon>Epilachnini</taxon>
        <taxon>Henosepilachna</taxon>
    </lineage>
</organism>
<dbReference type="Proteomes" id="UP001431783">
    <property type="component" value="Unassembled WGS sequence"/>
</dbReference>
<feature type="compositionally biased region" description="Polar residues" evidence="1">
    <location>
        <begin position="49"/>
        <end position="71"/>
    </location>
</feature>
<keyword evidence="3" id="KW-1185">Reference proteome</keyword>
<feature type="compositionally biased region" description="Polar residues" evidence="1">
    <location>
        <begin position="327"/>
        <end position="337"/>
    </location>
</feature>
<feature type="compositionally biased region" description="Low complexity" evidence="1">
    <location>
        <begin position="216"/>
        <end position="233"/>
    </location>
</feature>
<evidence type="ECO:0000313" key="2">
    <source>
        <dbReference type="EMBL" id="KAK9887907.1"/>
    </source>
</evidence>
<evidence type="ECO:0000256" key="1">
    <source>
        <dbReference type="SAM" id="MobiDB-lite"/>
    </source>
</evidence>
<proteinExistence type="predicted"/>
<reference evidence="2 3" key="1">
    <citation type="submission" date="2023-03" db="EMBL/GenBank/DDBJ databases">
        <title>Genome insight into feeding habits of ladybird beetles.</title>
        <authorList>
            <person name="Li H.-S."/>
            <person name="Huang Y.-H."/>
            <person name="Pang H."/>
        </authorList>
    </citation>
    <scope>NUCLEOTIDE SEQUENCE [LARGE SCALE GENOMIC DNA]</scope>
    <source>
        <strain evidence="2">SYSU_2023b</strain>
        <tissue evidence="2">Whole body</tissue>
    </source>
</reference>
<feature type="region of interest" description="Disordered" evidence="1">
    <location>
        <begin position="318"/>
        <end position="337"/>
    </location>
</feature>
<feature type="compositionally biased region" description="Low complexity" evidence="1">
    <location>
        <begin position="85"/>
        <end position="98"/>
    </location>
</feature>
<protein>
    <submittedName>
        <fullName evidence="2">Uncharacterized protein</fullName>
    </submittedName>
</protein>
<evidence type="ECO:0000313" key="3">
    <source>
        <dbReference type="Proteomes" id="UP001431783"/>
    </source>
</evidence>
<feature type="region of interest" description="Disordered" evidence="1">
    <location>
        <begin position="212"/>
        <end position="301"/>
    </location>
</feature>